<reference evidence="2 3" key="1">
    <citation type="submission" date="2023-07" db="EMBL/GenBank/DDBJ databases">
        <title>Sorghum-associated microbial communities from plants grown in Nebraska, USA.</title>
        <authorList>
            <person name="Schachtman D."/>
        </authorList>
    </citation>
    <scope>NUCLEOTIDE SEQUENCE [LARGE SCALE GENOMIC DNA]</scope>
    <source>
        <strain evidence="2 3">BE313</strain>
    </source>
</reference>
<dbReference type="PANTHER" id="PTHR34989:SF1">
    <property type="entry name" value="PROTEIN HDED"/>
    <property type="match status" value="1"/>
</dbReference>
<keyword evidence="1" id="KW-1133">Transmembrane helix</keyword>
<gene>
    <name evidence="2" type="ORF">J2X19_004772</name>
</gene>
<dbReference type="EMBL" id="JAVDXT010000006">
    <property type="protein sequence ID" value="MDR7380070.1"/>
    <property type="molecule type" value="Genomic_DNA"/>
</dbReference>
<keyword evidence="1" id="KW-0472">Membrane</keyword>
<organism evidence="2 3">
    <name type="scientific">Rhodoferax ferrireducens</name>
    <dbReference type="NCBI Taxonomy" id="192843"/>
    <lineage>
        <taxon>Bacteria</taxon>
        <taxon>Pseudomonadati</taxon>
        <taxon>Pseudomonadota</taxon>
        <taxon>Betaproteobacteria</taxon>
        <taxon>Burkholderiales</taxon>
        <taxon>Comamonadaceae</taxon>
        <taxon>Rhodoferax</taxon>
    </lineage>
</organism>
<keyword evidence="3" id="KW-1185">Reference proteome</keyword>
<dbReference type="PANTHER" id="PTHR34989">
    <property type="entry name" value="PROTEIN HDED"/>
    <property type="match status" value="1"/>
</dbReference>
<sequence>MTQMGRQWGWVVFRGAVAVLFGGLAFLVPSRELDALTPIWGAYVLADGFLALLTAYQVREEDRPWWSLALVGAAGACAGLVIFWPGTSSLALSTLVASWSVAMGGFQILAALRMRQSIEGEWRLILSGALAVLFGLLLFVAPGNALAVVWLIASYAIGFGALVIAFGLRLRSVANAV</sequence>
<accession>A0ABU2CFF8</accession>
<evidence type="ECO:0000313" key="2">
    <source>
        <dbReference type="EMBL" id="MDR7380070.1"/>
    </source>
</evidence>
<feature type="transmembrane region" description="Helical" evidence="1">
    <location>
        <begin position="7"/>
        <end position="28"/>
    </location>
</feature>
<dbReference type="Proteomes" id="UP001180487">
    <property type="component" value="Unassembled WGS sequence"/>
</dbReference>
<evidence type="ECO:0000256" key="1">
    <source>
        <dbReference type="SAM" id="Phobius"/>
    </source>
</evidence>
<evidence type="ECO:0000313" key="3">
    <source>
        <dbReference type="Proteomes" id="UP001180487"/>
    </source>
</evidence>
<protein>
    <submittedName>
        <fullName evidence="2">Uncharacterized membrane protein HdeD (DUF308 family)</fullName>
    </submittedName>
</protein>
<feature type="transmembrane region" description="Helical" evidence="1">
    <location>
        <begin position="90"/>
        <end position="112"/>
    </location>
</feature>
<name>A0ABU2CFF8_9BURK</name>
<feature type="transmembrane region" description="Helical" evidence="1">
    <location>
        <begin position="124"/>
        <end position="141"/>
    </location>
</feature>
<proteinExistence type="predicted"/>
<keyword evidence="1" id="KW-0812">Transmembrane</keyword>
<dbReference type="InterPro" id="IPR052712">
    <property type="entry name" value="Acid_resist_chaperone_HdeD"/>
</dbReference>
<dbReference type="Pfam" id="PF03729">
    <property type="entry name" value="DUF308"/>
    <property type="match status" value="1"/>
</dbReference>
<dbReference type="InterPro" id="IPR005325">
    <property type="entry name" value="DUF308_memb"/>
</dbReference>
<feature type="transmembrane region" description="Helical" evidence="1">
    <location>
        <begin position="147"/>
        <end position="168"/>
    </location>
</feature>
<comment type="caution">
    <text evidence="2">The sequence shown here is derived from an EMBL/GenBank/DDBJ whole genome shotgun (WGS) entry which is preliminary data.</text>
</comment>
<feature type="transmembrane region" description="Helical" evidence="1">
    <location>
        <begin position="65"/>
        <end position="84"/>
    </location>
</feature>
<feature type="transmembrane region" description="Helical" evidence="1">
    <location>
        <begin position="40"/>
        <end position="58"/>
    </location>
</feature>